<organism evidence="3 4">
    <name type="scientific">Elysia crispata</name>
    <name type="common">lettuce slug</name>
    <dbReference type="NCBI Taxonomy" id="231223"/>
    <lineage>
        <taxon>Eukaryota</taxon>
        <taxon>Metazoa</taxon>
        <taxon>Spiralia</taxon>
        <taxon>Lophotrochozoa</taxon>
        <taxon>Mollusca</taxon>
        <taxon>Gastropoda</taxon>
        <taxon>Heterobranchia</taxon>
        <taxon>Euthyneura</taxon>
        <taxon>Panpulmonata</taxon>
        <taxon>Sacoglossa</taxon>
        <taxon>Placobranchoidea</taxon>
        <taxon>Plakobranchidae</taxon>
        <taxon>Elysia</taxon>
    </lineage>
</organism>
<protein>
    <recommendedName>
        <fullName evidence="2">PiggyBac transposable element-derived protein domain-containing protein</fullName>
    </recommendedName>
</protein>
<dbReference type="InterPro" id="IPR029526">
    <property type="entry name" value="PGBD"/>
</dbReference>
<dbReference type="Proteomes" id="UP001283361">
    <property type="component" value="Unassembled WGS sequence"/>
</dbReference>
<dbReference type="PANTHER" id="PTHR47272">
    <property type="entry name" value="DDE_TNP_1_7 DOMAIN-CONTAINING PROTEIN"/>
    <property type="match status" value="1"/>
</dbReference>
<keyword evidence="1" id="KW-0472">Membrane</keyword>
<sequence length="287" mass="32983">MGGDVVMNMVKNLEEGKNYKLFADNLFSSLNLVKQLKEKGIMYVGTVRENRLKGCKLKREKALSKEGRGAMDSKVDTDSNITVVRWYDNKKVDVISSFIGAEPVANVNRWDKKAKKKVEVHCPAVIRTYNKHMGGVDLLDSLTALSKSKIKTRRWYIYLFYHTINMIVVTSWLMCRRHCKLLQQSPVKLSDFQQLVADSLLMVERLPGRPAAGSPRLLQSSQIQERRPAIDVRLDRVDHMPMHGTRQWCKNPSCCQKSSLLCAKCNIHLCLNKERNCLRDYHTKKTL</sequence>
<evidence type="ECO:0000256" key="1">
    <source>
        <dbReference type="SAM" id="Phobius"/>
    </source>
</evidence>
<evidence type="ECO:0000313" key="3">
    <source>
        <dbReference type="EMBL" id="KAK3789300.1"/>
    </source>
</evidence>
<dbReference type="AlphaFoldDB" id="A0AAE1E0Q4"/>
<evidence type="ECO:0000259" key="2">
    <source>
        <dbReference type="Pfam" id="PF13843"/>
    </source>
</evidence>
<keyword evidence="1" id="KW-1133">Transmembrane helix</keyword>
<keyword evidence="1" id="KW-0812">Transmembrane</keyword>
<evidence type="ECO:0000313" key="4">
    <source>
        <dbReference type="Proteomes" id="UP001283361"/>
    </source>
</evidence>
<gene>
    <name evidence="3" type="ORF">RRG08_001690</name>
</gene>
<dbReference type="EMBL" id="JAWDGP010001678">
    <property type="protein sequence ID" value="KAK3789300.1"/>
    <property type="molecule type" value="Genomic_DNA"/>
</dbReference>
<reference evidence="3" key="1">
    <citation type="journal article" date="2023" name="G3 (Bethesda)">
        <title>A reference genome for the long-term kleptoplast-retaining sea slug Elysia crispata morphotype clarki.</title>
        <authorList>
            <person name="Eastman K.E."/>
            <person name="Pendleton A.L."/>
            <person name="Shaikh M.A."/>
            <person name="Suttiyut T."/>
            <person name="Ogas R."/>
            <person name="Tomko P."/>
            <person name="Gavelis G."/>
            <person name="Widhalm J.R."/>
            <person name="Wisecaver J.H."/>
        </authorList>
    </citation>
    <scope>NUCLEOTIDE SEQUENCE</scope>
    <source>
        <strain evidence="3">ECLA1</strain>
    </source>
</reference>
<feature type="domain" description="PiggyBac transposable element-derived protein" evidence="2">
    <location>
        <begin position="3"/>
        <end position="172"/>
    </location>
</feature>
<proteinExistence type="predicted"/>
<dbReference type="PANTHER" id="PTHR47272:SF1">
    <property type="entry name" value="PIGGYBAC TRANSPOSABLE ELEMENT-DERIVED PROTEIN 3-LIKE"/>
    <property type="match status" value="1"/>
</dbReference>
<comment type="caution">
    <text evidence="3">The sequence shown here is derived from an EMBL/GenBank/DDBJ whole genome shotgun (WGS) entry which is preliminary data.</text>
</comment>
<name>A0AAE1E0Q4_9GAST</name>
<dbReference type="Pfam" id="PF13843">
    <property type="entry name" value="DDE_Tnp_1_7"/>
    <property type="match status" value="1"/>
</dbReference>
<keyword evidence="4" id="KW-1185">Reference proteome</keyword>
<accession>A0AAE1E0Q4</accession>
<feature type="transmembrane region" description="Helical" evidence="1">
    <location>
        <begin position="155"/>
        <end position="174"/>
    </location>
</feature>